<protein>
    <submittedName>
        <fullName evidence="1">Uncharacterized protein</fullName>
    </submittedName>
</protein>
<dbReference type="EMBL" id="CM042014">
    <property type="protein sequence ID" value="KAI3720898.1"/>
    <property type="molecule type" value="Genomic_DNA"/>
</dbReference>
<comment type="caution">
    <text evidence="1">The sequence shown here is derived from an EMBL/GenBank/DDBJ whole genome shotgun (WGS) entry which is preliminary data.</text>
</comment>
<evidence type="ECO:0000313" key="1">
    <source>
        <dbReference type="EMBL" id="KAI3720898.1"/>
    </source>
</evidence>
<dbReference type="Proteomes" id="UP001055811">
    <property type="component" value="Linkage Group LG06"/>
</dbReference>
<reference evidence="2" key="1">
    <citation type="journal article" date="2022" name="Mol. Ecol. Resour.">
        <title>The genomes of chicory, endive, great burdock and yacon provide insights into Asteraceae palaeo-polyploidization history and plant inulin production.</title>
        <authorList>
            <person name="Fan W."/>
            <person name="Wang S."/>
            <person name="Wang H."/>
            <person name="Wang A."/>
            <person name="Jiang F."/>
            <person name="Liu H."/>
            <person name="Zhao H."/>
            <person name="Xu D."/>
            <person name="Zhang Y."/>
        </authorList>
    </citation>
    <scope>NUCLEOTIDE SEQUENCE [LARGE SCALE GENOMIC DNA]</scope>
    <source>
        <strain evidence="2">cv. Punajuju</strain>
    </source>
</reference>
<reference evidence="1 2" key="2">
    <citation type="journal article" date="2022" name="Mol. Ecol. Resour.">
        <title>The genomes of chicory, endive, great burdock and yacon provide insights into Asteraceae paleo-polyploidization history and plant inulin production.</title>
        <authorList>
            <person name="Fan W."/>
            <person name="Wang S."/>
            <person name="Wang H."/>
            <person name="Wang A."/>
            <person name="Jiang F."/>
            <person name="Liu H."/>
            <person name="Zhao H."/>
            <person name="Xu D."/>
            <person name="Zhang Y."/>
        </authorList>
    </citation>
    <scope>NUCLEOTIDE SEQUENCE [LARGE SCALE GENOMIC DNA]</scope>
    <source>
        <strain evidence="2">cv. Punajuju</strain>
        <tissue evidence="1">Leaves</tissue>
    </source>
</reference>
<sequence length="270" mass="31435">MAPSNIHHNRERACSSHKFLLNLTNMAPRKNKKKINDETDCSLASNKRRRLELLNSTTGVPFTNPFSQFPSLDLLQQQRNQTPQTTVIHTDLNLSPPATHQNEEAAVDDDHFNSLIPPQNFLIGYHINQMRLSVEEFWRRNFGEEIKKRKEIEARLKQKEELADRLRQMYHFYEERTFHLEEMLQRRVAGEGCSTAAAVREEEVQSCFVDPNNAPRRDMACRNCRSRPATMLWLPCRHLCVCLVCERRVKICPICGAQKTESLMINLPLH</sequence>
<proteinExistence type="predicted"/>
<accession>A0ACB9BFQ0</accession>
<gene>
    <name evidence="1" type="ORF">L2E82_31896</name>
</gene>
<organism evidence="1 2">
    <name type="scientific">Cichorium intybus</name>
    <name type="common">Chicory</name>
    <dbReference type="NCBI Taxonomy" id="13427"/>
    <lineage>
        <taxon>Eukaryota</taxon>
        <taxon>Viridiplantae</taxon>
        <taxon>Streptophyta</taxon>
        <taxon>Embryophyta</taxon>
        <taxon>Tracheophyta</taxon>
        <taxon>Spermatophyta</taxon>
        <taxon>Magnoliopsida</taxon>
        <taxon>eudicotyledons</taxon>
        <taxon>Gunneridae</taxon>
        <taxon>Pentapetalae</taxon>
        <taxon>asterids</taxon>
        <taxon>campanulids</taxon>
        <taxon>Asterales</taxon>
        <taxon>Asteraceae</taxon>
        <taxon>Cichorioideae</taxon>
        <taxon>Cichorieae</taxon>
        <taxon>Cichoriinae</taxon>
        <taxon>Cichorium</taxon>
    </lineage>
</organism>
<keyword evidence="2" id="KW-1185">Reference proteome</keyword>
<evidence type="ECO:0000313" key="2">
    <source>
        <dbReference type="Proteomes" id="UP001055811"/>
    </source>
</evidence>
<name>A0ACB9BFQ0_CICIN</name>